<sequence>MYQEPSNWSLHELSNYKFGRQSFCVTNFPESVWNACSGFGNVFDLFISNNKSILGKCLGFVRFKGVHNLDDMVNSLCGIWFRYCKLFASLPRFDKKRSSQTPHFITSKVVKQDSHGNSYASVLKGSF</sequence>
<dbReference type="Proteomes" id="UP001177003">
    <property type="component" value="Chromosome 5"/>
</dbReference>
<proteinExistence type="predicted"/>
<dbReference type="EMBL" id="OX465081">
    <property type="protein sequence ID" value="CAI9286876.1"/>
    <property type="molecule type" value="Genomic_DNA"/>
</dbReference>
<gene>
    <name evidence="1" type="ORF">LSALG_LOCUS26271</name>
</gene>
<dbReference type="GO" id="GO:0003676">
    <property type="term" value="F:nucleic acid binding"/>
    <property type="evidence" value="ECO:0007669"/>
    <property type="project" value="InterPro"/>
</dbReference>
<evidence type="ECO:0000313" key="1">
    <source>
        <dbReference type="EMBL" id="CAI9286876.1"/>
    </source>
</evidence>
<evidence type="ECO:0000313" key="2">
    <source>
        <dbReference type="Proteomes" id="UP001177003"/>
    </source>
</evidence>
<keyword evidence="2" id="KW-1185">Reference proteome</keyword>
<protein>
    <recommendedName>
        <fullName evidence="3">RRM domain-containing protein</fullName>
    </recommendedName>
</protein>
<name>A0AA35Z6X6_LACSI</name>
<dbReference type="SUPFAM" id="SSF54928">
    <property type="entry name" value="RNA-binding domain, RBD"/>
    <property type="match status" value="1"/>
</dbReference>
<organism evidence="1 2">
    <name type="scientific">Lactuca saligna</name>
    <name type="common">Willowleaf lettuce</name>
    <dbReference type="NCBI Taxonomy" id="75948"/>
    <lineage>
        <taxon>Eukaryota</taxon>
        <taxon>Viridiplantae</taxon>
        <taxon>Streptophyta</taxon>
        <taxon>Embryophyta</taxon>
        <taxon>Tracheophyta</taxon>
        <taxon>Spermatophyta</taxon>
        <taxon>Magnoliopsida</taxon>
        <taxon>eudicotyledons</taxon>
        <taxon>Gunneridae</taxon>
        <taxon>Pentapetalae</taxon>
        <taxon>asterids</taxon>
        <taxon>campanulids</taxon>
        <taxon>Asterales</taxon>
        <taxon>Asteraceae</taxon>
        <taxon>Cichorioideae</taxon>
        <taxon>Cichorieae</taxon>
        <taxon>Lactucinae</taxon>
        <taxon>Lactuca</taxon>
    </lineage>
</organism>
<dbReference type="InterPro" id="IPR035979">
    <property type="entry name" value="RBD_domain_sf"/>
</dbReference>
<evidence type="ECO:0008006" key="3">
    <source>
        <dbReference type="Google" id="ProtNLM"/>
    </source>
</evidence>
<dbReference type="CDD" id="cd00590">
    <property type="entry name" value="RRM_SF"/>
    <property type="match status" value="1"/>
</dbReference>
<dbReference type="AlphaFoldDB" id="A0AA35Z6X6"/>
<accession>A0AA35Z6X6</accession>
<reference evidence="1" key="1">
    <citation type="submission" date="2023-04" db="EMBL/GenBank/DDBJ databases">
        <authorList>
            <person name="Vijverberg K."/>
            <person name="Xiong W."/>
            <person name="Schranz E."/>
        </authorList>
    </citation>
    <scope>NUCLEOTIDE SEQUENCE</scope>
</reference>